<dbReference type="FunFam" id="2.10.25.10:FF:000045">
    <property type="entry name" value="Slit guidance ligand 2"/>
    <property type="match status" value="1"/>
</dbReference>
<evidence type="ECO:0000256" key="3">
    <source>
        <dbReference type="ARBA" id="ARBA00022536"/>
    </source>
</evidence>
<evidence type="ECO:0000313" key="9">
    <source>
        <dbReference type="EMBL" id="CAF5143811.1"/>
    </source>
</evidence>
<evidence type="ECO:0000259" key="8">
    <source>
        <dbReference type="PROSITE" id="PS50026"/>
    </source>
</evidence>
<dbReference type="SUPFAM" id="SSF57196">
    <property type="entry name" value="EGF/Laminin"/>
    <property type="match status" value="2"/>
</dbReference>
<dbReference type="SMART" id="SM00179">
    <property type="entry name" value="EGF_CA"/>
    <property type="match status" value="1"/>
</dbReference>
<feature type="disulfide bond" evidence="7">
    <location>
        <begin position="6"/>
        <end position="23"/>
    </location>
</feature>
<gene>
    <name evidence="9" type="ORF">BYL167_LOCUS70745</name>
</gene>
<feature type="domain" description="EGF-like" evidence="8">
    <location>
        <begin position="1"/>
        <end position="35"/>
    </location>
</feature>
<dbReference type="InterPro" id="IPR001881">
    <property type="entry name" value="EGF-like_Ca-bd_dom"/>
</dbReference>
<keyword evidence="6" id="KW-0325">Glycoprotein</keyword>
<dbReference type="CDD" id="cd00054">
    <property type="entry name" value="EGF_CA"/>
    <property type="match status" value="1"/>
</dbReference>
<organism evidence="9 10">
    <name type="scientific">Rotaria magnacalcarata</name>
    <dbReference type="NCBI Taxonomy" id="392030"/>
    <lineage>
        <taxon>Eukaryota</taxon>
        <taxon>Metazoa</taxon>
        <taxon>Spiralia</taxon>
        <taxon>Gnathifera</taxon>
        <taxon>Rotifera</taxon>
        <taxon>Eurotatoria</taxon>
        <taxon>Bdelloidea</taxon>
        <taxon>Philodinida</taxon>
        <taxon>Philodinidae</taxon>
        <taxon>Rotaria</taxon>
    </lineage>
</organism>
<dbReference type="PROSITE" id="PS50026">
    <property type="entry name" value="EGF_3"/>
    <property type="match status" value="2"/>
</dbReference>
<dbReference type="Gene3D" id="2.10.25.10">
    <property type="entry name" value="Laminin"/>
    <property type="match status" value="2"/>
</dbReference>
<dbReference type="InterPro" id="IPR051022">
    <property type="entry name" value="Notch_Cell-Fate_Det"/>
</dbReference>
<dbReference type="PROSITE" id="PS00022">
    <property type="entry name" value="EGF_1"/>
    <property type="match status" value="2"/>
</dbReference>
<keyword evidence="5 7" id="KW-1015">Disulfide bond</keyword>
<sequence>FPACSCMNSGVCNWNQLSNTYTCTCANYVYGSRCENLNQCFTSTPCNNGATCVPGPDNTFTCQCPNSYSGRFCEQSMLSGGIICDQLVQIIA</sequence>
<evidence type="ECO:0000256" key="1">
    <source>
        <dbReference type="ARBA" id="ARBA00004613"/>
    </source>
</evidence>
<comment type="subcellular location">
    <subcellularLocation>
        <location evidence="1">Secreted</location>
    </subcellularLocation>
</comment>
<evidence type="ECO:0000256" key="2">
    <source>
        <dbReference type="ARBA" id="ARBA00022525"/>
    </source>
</evidence>
<dbReference type="Proteomes" id="UP000681967">
    <property type="component" value="Unassembled WGS sequence"/>
</dbReference>
<keyword evidence="4" id="KW-0677">Repeat</keyword>
<dbReference type="GO" id="GO:0007399">
    <property type="term" value="P:nervous system development"/>
    <property type="evidence" value="ECO:0007669"/>
    <property type="project" value="UniProtKB-ARBA"/>
</dbReference>
<evidence type="ECO:0000256" key="5">
    <source>
        <dbReference type="ARBA" id="ARBA00023157"/>
    </source>
</evidence>
<keyword evidence="2" id="KW-0964">Secreted</keyword>
<dbReference type="SMART" id="SM00181">
    <property type="entry name" value="EGF"/>
    <property type="match status" value="2"/>
</dbReference>
<feature type="disulfide bond" evidence="7">
    <location>
        <begin position="64"/>
        <end position="73"/>
    </location>
</feature>
<comment type="caution">
    <text evidence="9">The sequence shown here is derived from an EMBL/GenBank/DDBJ whole genome shotgun (WGS) entry which is preliminary data.</text>
</comment>
<dbReference type="Pfam" id="PF00008">
    <property type="entry name" value="EGF"/>
    <property type="match status" value="1"/>
</dbReference>
<name>A0A8S3FXM8_9BILA</name>
<comment type="caution">
    <text evidence="7">Lacks conserved residue(s) required for the propagation of feature annotation.</text>
</comment>
<dbReference type="GO" id="GO:0005576">
    <property type="term" value="C:extracellular region"/>
    <property type="evidence" value="ECO:0007669"/>
    <property type="project" value="UniProtKB-SubCell"/>
</dbReference>
<dbReference type="PANTHER" id="PTHR24049">
    <property type="entry name" value="CRUMBS FAMILY MEMBER"/>
    <property type="match status" value="1"/>
</dbReference>
<keyword evidence="3 7" id="KW-0245">EGF-like domain</keyword>
<protein>
    <recommendedName>
        <fullName evidence="8">EGF-like domain-containing protein</fullName>
    </recommendedName>
</protein>
<feature type="disulfide bond" evidence="7">
    <location>
        <begin position="25"/>
        <end position="34"/>
    </location>
</feature>
<evidence type="ECO:0000313" key="10">
    <source>
        <dbReference type="Proteomes" id="UP000681967"/>
    </source>
</evidence>
<evidence type="ECO:0000256" key="6">
    <source>
        <dbReference type="ARBA" id="ARBA00023180"/>
    </source>
</evidence>
<evidence type="ECO:0000256" key="4">
    <source>
        <dbReference type="ARBA" id="ARBA00022737"/>
    </source>
</evidence>
<dbReference type="AlphaFoldDB" id="A0A8S3FXM8"/>
<evidence type="ECO:0000256" key="7">
    <source>
        <dbReference type="PROSITE-ProRule" id="PRU00076"/>
    </source>
</evidence>
<proteinExistence type="predicted"/>
<dbReference type="InterPro" id="IPR000742">
    <property type="entry name" value="EGF"/>
</dbReference>
<dbReference type="EMBL" id="CAJOBH010253529">
    <property type="protein sequence ID" value="CAF5143811.1"/>
    <property type="molecule type" value="Genomic_DNA"/>
</dbReference>
<accession>A0A8S3FXM8</accession>
<feature type="domain" description="EGF-like" evidence="8">
    <location>
        <begin position="36"/>
        <end position="74"/>
    </location>
</feature>
<dbReference type="GO" id="GO:0005509">
    <property type="term" value="F:calcium ion binding"/>
    <property type="evidence" value="ECO:0007669"/>
    <property type="project" value="InterPro"/>
</dbReference>
<reference evidence="9" key="1">
    <citation type="submission" date="2021-02" db="EMBL/GenBank/DDBJ databases">
        <authorList>
            <person name="Nowell W R."/>
        </authorList>
    </citation>
    <scope>NUCLEOTIDE SEQUENCE</scope>
</reference>
<feature type="non-terminal residue" evidence="9">
    <location>
        <position position="1"/>
    </location>
</feature>